<dbReference type="InterPro" id="IPR002372">
    <property type="entry name" value="PQQ_rpt_dom"/>
</dbReference>
<dbReference type="EMBL" id="CP002453">
    <property type="protein sequence ID" value="ADV49078.1"/>
    <property type="molecule type" value="Genomic_DNA"/>
</dbReference>
<dbReference type="InterPro" id="IPR015943">
    <property type="entry name" value="WD40/YVTN_repeat-like_dom_sf"/>
</dbReference>
<dbReference type="RefSeq" id="WP_013550556.1">
    <property type="nucleotide sequence ID" value="NC_014934.1"/>
</dbReference>
<dbReference type="SUPFAM" id="SSF50998">
    <property type="entry name" value="Quinoprotein alcohol dehydrogenase-like"/>
    <property type="match status" value="1"/>
</dbReference>
<keyword evidence="1" id="KW-0732">Signal</keyword>
<proteinExistence type="predicted"/>
<evidence type="ECO:0000313" key="3">
    <source>
        <dbReference type="EMBL" id="ADV49078.1"/>
    </source>
</evidence>
<name>E6XDE6_CELAD</name>
<gene>
    <name evidence="3" type="ordered locus">Celal_1777</name>
</gene>
<dbReference type="KEGG" id="cao:Celal_1777"/>
<protein>
    <recommendedName>
        <fullName evidence="2">Pyrrolo-quinoline quinone repeat domain-containing protein</fullName>
    </recommendedName>
</protein>
<feature type="chain" id="PRO_5003215682" description="Pyrrolo-quinoline quinone repeat domain-containing protein" evidence="1">
    <location>
        <begin position="20"/>
        <end position="628"/>
    </location>
</feature>
<organism evidence="3 4">
    <name type="scientific">Cellulophaga algicola (strain DSM 14237 / IC166 / ACAM 630)</name>
    <dbReference type="NCBI Taxonomy" id="688270"/>
    <lineage>
        <taxon>Bacteria</taxon>
        <taxon>Pseudomonadati</taxon>
        <taxon>Bacteroidota</taxon>
        <taxon>Flavobacteriia</taxon>
        <taxon>Flavobacteriales</taxon>
        <taxon>Flavobacteriaceae</taxon>
        <taxon>Cellulophaga</taxon>
    </lineage>
</organism>
<dbReference type="Pfam" id="PF13360">
    <property type="entry name" value="PQQ_2"/>
    <property type="match status" value="1"/>
</dbReference>
<feature type="domain" description="Pyrrolo-quinoline quinone repeat" evidence="2">
    <location>
        <begin position="150"/>
        <end position="348"/>
    </location>
</feature>
<dbReference type="STRING" id="688270.Celal_1777"/>
<sequence length="628" mass="71514">MKFKLVPLSLFLYAGLAFGQREPSKTITFDNRVDDLIIVPFNGIAVVSEGEKLHGYSPVDDKILWSIDAPKRSALNISSEFLTTGGINSIPIDFVTIEDTPFVQKFFDDQLYIYNSITGDLLFESQDKERYFQAEYLFDENALLLRGLDDKNLIIAKYSLSKKEMLWKTTVSTTYGAFMQSLAKLTGNDAQGFRDVMEYSEDKIFVLVKSKFYVLNKQNGLLLWKDEENKISDFRTSLDGEKLISVITKGLFGTKSEIDLYNAETGDKIWKDPITTKYLVLFEDWQDKMLLAHYKGFNFYDYTTGEKKWEKDPKGKGIKSVISIDKDFLYVYDDEMMLIDKNGEKKWKKDVKICDDEEDPIFFLEKTNNNRVLYVTATYANMVDYTTGKKIWKGNLKLNEKRPTIAKYDEKSGDFIVFNDEELYRFNQTSEEKPKPYAKLKLKNEKMISSMELFPNNVSISGESEVVGVDNTGAVIFHNKYTQPGEFGRRLLKTTAIVGQIAGSVAAAEITVGSQYKDSDGNPATAEGSYSVFGDKTRAIGEAGFLAGSIGQTFVQDRYLAMQETDNYSLIFAKGETGEKLLIKVNKETGEEIDKIILENNKPIYDVDYVSDDIYYSKGKEVRIFKGE</sequence>
<evidence type="ECO:0000256" key="1">
    <source>
        <dbReference type="SAM" id="SignalP"/>
    </source>
</evidence>
<dbReference type="Proteomes" id="UP000008634">
    <property type="component" value="Chromosome"/>
</dbReference>
<dbReference type="HOGENOM" id="CLU_435278_0_0_10"/>
<dbReference type="OrthoDB" id="725093at2"/>
<dbReference type="InterPro" id="IPR011047">
    <property type="entry name" value="Quinoprotein_ADH-like_sf"/>
</dbReference>
<keyword evidence="4" id="KW-1185">Reference proteome</keyword>
<dbReference type="PANTHER" id="PTHR34512:SF30">
    <property type="entry name" value="OUTER MEMBRANE PROTEIN ASSEMBLY FACTOR BAMB"/>
    <property type="match status" value="1"/>
</dbReference>
<dbReference type="PANTHER" id="PTHR34512">
    <property type="entry name" value="CELL SURFACE PROTEIN"/>
    <property type="match status" value="1"/>
</dbReference>
<evidence type="ECO:0000259" key="2">
    <source>
        <dbReference type="Pfam" id="PF13360"/>
    </source>
</evidence>
<reference evidence="3 4" key="1">
    <citation type="journal article" date="2010" name="Stand. Genomic Sci.">
        <title>Complete genome sequence of Cellulophaga algicola type strain (IC166).</title>
        <authorList>
            <person name="Abt B."/>
            <person name="Lu M."/>
            <person name="Misra M."/>
            <person name="Han C."/>
            <person name="Nolan M."/>
            <person name="Lucas S."/>
            <person name="Hammon N."/>
            <person name="Deshpande S."/>
            <person name="Cheng J.F."/>
            <person name="Tapia R."/>
            <person name="Goodwin L."/>
            <person name="Pitluck S."/>
            <person name="Liolios K."/>
            <person name="Pagani I."/>
            <person name="Ivanova N."/>
            <person name="Mavromatis K."/>
            <person name="Ovchinikova G."/>
            <person name="Pati A."/>
            <person name="Chen A."/>
            <person name="Palaniappan K."/>
            <person name="Land M."/>
            <person name="Hauser L."/>
            <person name="Chang Y.J."/>
            <person name="Jeffries C.D."/>
            <person name="Detter J.C."/>
            <person name="Brambilla E."/>
            <person name="Rohde M."/>
            <person name="Tindall B.J."/>
            <person name="Goker M."/>
            <person name="Woyke T."/>
            <person name="Bristow J."/>
            <person name="Eisen J.A."/>
            <person name="Markowitz V."/>
            <person name="Hugenholtz P."/>
            <person name="Kyrpides N.C."/>
            <person name="Klenk H.P."/>
            <person name="Lapidus A."/>
        </authorList>
    </citation>
    <scope>NUCLEOTIDE SEQUENCE [LARGE SCALE GENOMIC DNA]</scope>
    <source>
        <strain evidence="4">DSM 14237 / IC166 / ACAM 630</strain>
    </source>
</reference>
<dbReference type="AlphaFoldDB" id="E6XDE6"/>
<dbReference type="eggNOG" id="COG1520">
    <property type="taxonomic scope" value="Bacteria"/>
</dbReference>
<evidence type="ECO:0000313" key="4">
    <source>
        <dbReference type="Proteomes" id="UP000008634"/>
    </source>
</evidence>
<accession>E6XDE6</accession>
<feature type="signal peptide" evidence="1">
    <location>
        <begin position="1"/>
        <end position="19"/>
    </location>
</feature>
<dbReference type="Gene3D" id="2.130.10.10">
    <property type="entry name" value="YVTN repeat-like/Quinoprotein amine dehydrogenase"/>
    <property type="match status" value="2"/>
</dbReference>